<name>A0A177YE02_9NOCA</name>
<evidence type="ECO:0008006" key="3">
    <source>
        <dbReference type="Google" id="ProtNLM"/>
    </source>
</evidence>
<comment type="caution">
    <text evidence="1">The sequence shown here is derived from an EMBL/GenBank/DDBJ whole genome shotgun (WGS) entry which is preliminary data.</text>
</comment>
<evidence type="ECO:0000313" key="2">
    <source>
        <dbReference type="Proteomes" id="UP000077519"/>
    </source>
</evidence>
<organism evidence="1 2">
    <name type="scientific">Rhodococcoides kyotonense</name>
    <dbReference type="NCBI Taxonomy" id="398843"/>
    <lineage>
        <taxon>Bacteria</taxon>
        <taxon>Bacillati</taxon>
        <taxon>Actinomycetota</taxon>
        <taxon>Actinomycetes</taxon>
        <taxon>Mycobacteriales</taxon>
        <taxon>Nocardiaceae</taxon>
        <taxon>Rhodococcoides</taxon>
    </lineage>
</organism>
<dbReference type="Proteomes" id="UP000077519">
    <property type="component" value="Unassembled WGS sequence"/>
</dbReference>
<sequence length="214" mass="23639">MRRGGDLKDRVREASGYGGPVVDDNAEIAFSWSRIAEVLERNGVDVDTIADDQDASVLHDWYSPQSLNVPAVNFWFSNECWRYATLLPSTQTLGPTRSVDISRLWVEVEEGSPYETEPSDSNQADEAGGWADTYDRRLVPIADQDGVTLVIDTRPGLMQGCVSEYTGAFVDKSSVRWGSARELFADLQSALTGNCLFAGRYRPVFADGALSWQS</sequence>
<proteinExistence type="predicted"/>
<accession>A0A177YE02</accession>
<protein>
    <recommendedName>
        <fullName evidence="3">SMI1 / KNR4 family (SUKH-1)</fullName>
    </recommendedName>
</protein>
<reference evidence="1 2" key="1">
    <citation type="submission" date="2016-03" db="EMBL/GenBank/DDBJ databases">
        <title>Genome sequence of Rhodococcus kyotonensis KB10.</title>
        <authorList>
            <person name="Jeong H."/>
            <person name="Hong C.E."/>
            <person name="Jo S.H."/>
            <person name="Park J.M."/>
        </authorList>
    </citation>
    <scope>NUCLEOTIDE SEQUENCE [LARGE SCALE GENOMIC DNA]</scope>
    <source>
        <strain evidence="1 2">KB10</strain>
    </source>
</reference>
<dbReference type="EMBL" id="LVHI01000015">
    <property type="protein sequence ID" value="OAK53776.1"/>
    <property type="molecule type" value="Genomic_DNA"/>
</dbReference>
<dbReference type="AlphaFoldDB" id="A0A177YE02"/>
<gene>
    <name evidence="1" type="ORF">A3K89_21870</name>
</gene>
<evidence type="ECO:0000313" key="1">
    <source>
        <dbReference type="EMBL" id="OAK53776.1"/>
    </source>
</evidence>
<keyword evidence="2" id="KW-1185">Reference proteome</keyword>